<comment type="similarity">
    <text evidence="2 9">Belongs to the sulfotransferase 2 family.</text>
</comment>
<keyword evidence="9" id="KW-0119">Carbohydrate metabolism</keyword>
<dbReference type="PANTHER" id="PTHR12137:SF54">
    <property type="entry name" value="CARBOHYDRATE SULFOTRANSFERASE"/>
    <property type="match status" value="1"/>
</dbReference>
<evidence type="ECO:0000256" key="1">
    <source>
        <dbReference type="ARBA" id="ARBA00004323"/>
    </source>
</evidence>
<dbReference type="PANTHER" id="PTHR12137">
    <property type="entry name" value="CARBOHYDRATE SULFOTRANSFERASE"/>
    <property type="match status" value="1"/>
</dbReference>
<dbReference type="InterPro" id="IPR005331">
    <property type="entry name" value="Sulfotransferase"/>
</dbReference>
<evidence type="ECO:0000256" key="6">
    <source>
        <dbReference type="ARBA" id="ARBA00023034"/>
    </source>
</evidence>
<dbReference type="GO" id="GO:0008146">
    <property type="term" value="F:sulfotransferase activity"/>
    <property type="evidence" value="ECO:0007669"/>
    <property type="project" value="InterPro"/>
</dbReference>
<keyword evidence="6 9" id="KW-0333">Golgi apparatus</keyword>
<keyword evidence="3 9" id="KW-0808">Transferase</keyword>
<keyword evidence="9" id="KW-0735">Signal-anchor</keyword>
<gene>
    <name evidence="10" type="ORF">Hamer_G010163</name>
</gene>
<evidence type="ECO:0000256" key="4">
    <source>
        <dbReference type="ARBA" id="ARBA00022692"/>
    </source>
</evidence>
<keyword evidence="11" id="KW-1185">Reference proteome</keyword>
<sequence>MPTVNYRYLLIILVYSIVAVICMLSFIIRGGDTGPQQWIRNTVRKSDDKKRDADIRMDVDLHKDNYMDRDLMLFPQNNITNRNKELFGMYQNGNPNSGYEKYVNKTVYKTSNVLQNTKNTLIDNSGNRHYITKSKSMNFEDVGRRLSEERAHVQAACSKVRTECSLENRIKYRNFFFHDYNTTVCTIAKSGSSTWRAHLRKVNGGPPPHLPVSIDARRDQFLARPYDLVVRDINASVKIITVRHPLTRLVSAYREKYKGGRIMPPNKPERERRFHKNHAGSYWGDRFKQFWLPALYTNGLIPADIHIALGLHQPIDPAAR</sequence>
<evidence type="ECO:0000256" key="7">
    <source>
        <dbReference type="ARBA" id="ARBA00023136"/>
    </source>
</evidence>
<dbReference type="Proteomes" id="UP000747542">
    <property type="component" value="Unassembled WGS sequence"/>
</dbReference>
<comment type="subcellular location">
    <subcellularLocation>
        <location evidence="1 9">Golgi apparatus membrane</location>
        <topology evidence="1 9">Single-pass type II membrane protein</topology>
    </subcellularLocation>
</comment>
<keyword evidence="8 9" id="KW-0325">Glycoprotein</keyword>
<dbReference type="AlphaFoldDB" id="A0A8J5K668"/>
<dbReference type="GO" id="GO:0016051">
    <property type="term" value="P:carbohydrate biosynthetic process"/>
    <property type="evidence" value="ECO:0007669"/>
    <property type="project" value="InterPro"/>
</dbReference>
<evidence type="ECO:0000313" key="11">
    <source>
        <dbReference type="Proteomes" id="UP000747542"/>
    </source>
</evidence>
<dbReference type="GO" id="GO:0000139">
    <property type="term" value="C:Golgi membrane"/>
    <property type="evidence" value="ECO:0007669"/>
    <property type="project" value="UniProtKB-SubCell"/>
</dbReference>
<evidence type="ECO:0000256" key="2">
    <source>
        <dbReference type="ARBA" id="ARBA00006339"/>
    </source>
</evidence>
<keyword evidence="5 9" id="KW-1133">Transmembrane helix</keyword>
<evidence type="ECO:0000256" key="8">
    <source>
        <dbReference type="ARBA" id="ARBA00023180"/>
    </source>
</evidence>
<name>A0A8J5K668_HOMAM</name>
<accession>A0A8J5K668</accession>
<comment type="caution">
    <text evidence="10">The sequence shown here is derived from an EMBL/GenBank/DDBJ whole genome shotgun (WGS) entry which is preliminary data.</text>
</comment>
<organism evidence="10 11">
    <name type="scientific">Homarus americanus</name>
    <name type="common">American lobster</name>
    <dbReference type="NCBI Taxonomy" id="6706"/>
    <lineage>
        <taxon>Eukaryota</taxon>
        <taxon>Metazoa</taxon>
        <taxon>Ecdysozoa</taxon>
        <taxon>Arthropoda</taxon>
        <taxon>Crustacea</taxon>
        <taxon>Multicrustacea</taxon>
        <taxon>Malacostraca</taxon>
        <taxon>Eumalacostraca</taxon>
        <taxon>Eucarida</taxon>
        <taxon>Decapoda</taxon>
        <taxon>Pleocyemata</taxon>
        <taxon>Astacidea</taxon>
        <taxon>Nephropoidea</taxon>
        <taxon>Nephropidae</taxon>
        <taxon>Homarus</taxon>
    </lineage>
</organism>
<evidence type="ECO:0000256" key="5">
    <source>
        <dbReference type="ARBA" id="ARBA00022989"/>
    </source>
</evidence>
<dbReference type="Pfam" id="PF03567">
    <property type="entry name" value="Sulfotransfer_2"/>
    <property type="match status" value="1"/>
</dbReference>
<protein>
    <recommendedName>
        <fullName evidence="9">Carbohydrate sulfotransferase</fullName>
        <ecNumber evidence="9">2.8.2.-</ecNumber>
    </recommendedName>
</protein>
<keyword evidence="7 9" id="KW-0472">Membrane</keyword>
<dbReference type="EC" id="2.8.2.-" evidence="9"/>
<evidence type="ECO:0000313" key="10">
    <source>
        <dbReference type="EMBL" id="KAG7167770.1"/>
    </source>
</evidence>
<feature type="transmembrane region" description="Helical" evidence="9">
    <location>
        <begin position="6"/>
        <end position="28"/>
    </location>
</feature>
<dbReference type="InterPro" id="IPR018011">
    <property type="entry name" value="Carb_sulfotrans_8-10"/>
</dbReference>
<evidence type="ECO:0000256" key="9">
    <source>
        <dbReference type="RuleBase" id="RU364020"/>
    </source>
</evidence>
<proteinExistence type="inferred from homology"/>
<keyword evidence="4 9" id="KW-0812">Transmembrane</keyword>
<evidence type="ECO:0000256" key="3">
    <source>
        <dbReference type="ARBA" id="ARBA00022679"/>
    </source>
</evidence>
<reference evidence="10" key="1">
    <citation type="journal article" date="2021" name="Sci. Adv.">
        <title>The American lobster genome reveals insights on longevity, neural, and immune adaptations.</title>
        <authorList>
            <person name="Polinski J.M."/>
            <person name="Zimin A.V."/>
            <person name="Clark K.F."/>
            <person name="Kohn A.B."/>
            <person name="Sadowski N."/>
            <person name="Timp W."/>
            <person name="Ptitsyn A."/>
            <person name="Khanna P."/>
            <person name="Romanova D.Y."/>
            <person name="Williams P."/>
            <person name="Greenwood S.J."/>
            <person name="Moroz L.L."/>
            <person name="Walt D.R."/>
            <person name="Bodnar A.G."/>
        </authorList>
    </citation>
    <scope>NUCLEOTIDE SEQUENCE</scope>
    <source>
        <strain evidence="10">GMGI-L3</strain>
    </source>
</reference>
<dbReference type="EMBL" id="JAHLQT010021257">
    <property type="protein sequence ID" value="KAG7167770.1"/>
    <property type="molecule type" value="Genomic_DNA"/>
</dbReference>